<dbReference type="EMBL" id="JAMYWD010000003">
    <property type="protein sequence ID" value="KAJ4975845.1"/>
    <property type="molecule type" value="Genomic_DNA"/>
</dbReference>
<evidence type="ECO:0000313" key="2">
    <source>
        <dbReference type="Proteomes" id="UP001141806"/>
    </source>
</evidence>
<organism evidence="1 2">
    <name type="scientific">Protea cynaroides</name>
    <dbReference type="NCBI Taxonomy" id="273540"/>
    <lineage>
        <taxon>Eukaryota</taxon>
        <taxon>Viridiplantae</taxon>
        <taxon>Streptophyta</taxon>
        <taxon>Embryophyta</taxon>
        <taxon>Tracheophyta</taxon>
        <taxon>Spermatophyta</taxon>
        <taxon>Magnoliopsida</taxon>
        <taxon>Proteales</taxon>
        <taxon>Proteaceae</taxon>
        <taxon>Protea</taxon>
    </lineage>
</organism>
<reference evidence="1" key="1">
    <citation type="journal article" date="2023" name="Plant J.">
        <title>The genome of the king protea, Protea cynaroides.</title>
        <authorList>
            <person name="Chang J."/>
            <person name="Duong T.A."/>
            <person name="Schoeman C."/>
            <person name="Ma X."/>
            <person name="Roodt D."/>
            <person name="Barker N."/>
            <person name="Li Z."/>
            <person name="Van de Peer Y."/>
            <person name="Mizrachi E."/>
        </authorList>
    </citation>
    <scope>NUCLEOTIDE SEQUENCE</scope>
    <source>
        <tissue evidence="1">Young leaves</tissue>
    </source>
</reference>
<accession>A0A9Q0KSF5</accession>
<keyword evidence="2" id="KW-1185">Reference proteome</keyword>
<evidence type="ECO:0000313" key="1">
    <source>
        <dbReference type="EMBL" id="KAJ4975845.1"/>
    </source>
</evidence>
<sequence>MPSFCVIFKSEPNRLLNHLTVPISQIEIPFVFPVTLCSSTAESAAVIPDLQRFIIHSVNQLHGGSFTGLIDSGDDASLVMAEPGSFIFPAENALKMLCFENLYNHKEKAFDEYGVKETKEWSHQKATQAAEKLSLLSKDGEGGNPESEEG</sequence>
<dbReference type="AlphaFoldDB" id="A0A9Q0KSF5"/>
<proteinExistence type="predicted"/>
<gene>
    <name evidence="1" type="ORF">NE237_000951</name>
</gene>
<comment type="caution">
    <text evidence="1">The sequence shown here is derived from an EMBL/GenBank/DDBJ whole genome shotgun (WGS) entry which is preliminary data.</text>
</comment>
<dbReference type="Proteomes" id="UP001141806">
    <property type="component" value="Unassembled WGS sequence"/>
</dbReference>
<name>A0A9Q0KSF5_9MAGN</name>
<protein>
    <submittedName>
        <fullName evidence="1">Uncharacterized protein</fullName>
    </submittedName>
</protein>